<reference evidence="2" key="1">
    <citation type="submission" date="2016-06" db="EMBL/GenBank/DDBJ databases">
        <authorList>
            <person name="de Vries S.P.W."/>
            <person name="Hadjirin N.F."/>
            <person name="Lay E.M."/>
            <person name="Zadoks R.N."/>
            <person name="Peacock S.J."/>
            <person name="Parkhill J."/>
            <person name="Grant A.J."/>
            <person name="Mcdougall S."/>
            <person name="Holmes M.A."/>
        </authorList>
    </citation>
    <scope>NUCLEOTIDE SEQUENCE [LARGE SCALE GENOMIC DNA]</scope>
    <source>
        <strain evidence="2">NZ1587</strain>
    </source>
</reference>
<name>A0A1L8MK11_9STRE</name>
<protein>
    <recommendedName>
        <fullName evidence="3">DNA-binding protein</fullName>
    </recommendedName>
</protein>
<evidence type="ECO:0000313" key="2">
    <source>
        <dbReference type="Proteomes" id="UP000182015"/>
    </source>
</evidence>
<dbReference type="OrthoDB" id="2225453at2"/>
<keyword evidence="2" id="KW-1185">Reference proteome</keyword>
<dbReference type="EMBL" id="LZDD01000005">
    <property type="protein sequence ID" value="OJF71078.1"/>
    <property type="molecule type" value="Genomic_DNA"/>
</dbReference>
<organism evidence="1 2">
    <name type="scientific">Streptococcus bovimastitidis</name>
    <dbReference type="NCBI Taxonomy" id="1856638"/>
    <lineage>
        <taxon>Bacteria</taxon>
        <taxon>Bacillati</taxon>
        <taxon>Bacillota</taxon>
        <taxon>Bacilli</taxon>
        <taxon>Lactobacillales</taxon>
        <taxon>Streptococcaceae</taxon>
        <taxon>Streptococcus</taxon>
    </lineage>
</organism>
<gene>
    <name evidence="1" type="ORF">A9Q68_10170</name>
</gene>
<dbReference type="Proteomes" id="UP000182015">
    <property type="component" value="Unassembled WGS sequence"/>
</dbReference>
<dbReference type="RefSeq" id="WP_071794610.1">
    <property type="nucleotide sequence ID" value="NZ_LZDD01000005.1"/>
</dbReference>
<accession>A0A1L8MK11</accession>
<dbReference type="AlphaFoldDB" id="A0A1L8MK11"/>
<evidence type="ECO:0008006" key="3">
    <source>
        <dbReference type="Google" id="ProtNLM"/>
    </source>
</evidence>
<evidence type="ECO:0000313" key="1">
    <source>
        <dbReference type="EMBL" id="OJF71078.1"/>
    </source>
</evidence>
<proteinExistence type="predicted"/>
<dbReference type="STRING" id="1856638.A9Q68_10170"/>
<comment type="caution">
    <text evidence="1">The sequence shown here is derived from an EMBL/GenBank/DDBJ whole genome shotgun (WGS) entry which is preliminary data.</text>
</comment>
<sequence length="84" mass="10133">MDDIFKKLSDWIREQIESVTNDIVRLKTEELNATLWTREEVCNKMNLSPTTFDNYYRYDPTFPKELPAKRWKKAEVLAWLNGNY</sequence>